<keyword evidence="8 13" id="KW-0238">DNA-binding</keyword>
<evidence type="ECO:0000256" key="12">
    <source>
        <dbReference type="ARBA" id="ARBA00070128"/>
    </source>
</evidence>
<dbReference type="Pfam" id="PF00270">
    <property type="entry name" value="DEAD"/>
    <property type="match status" value="1"/>
</dbReference>
<dbReference type="EMBL" id="MFKF01000234">
    <property type="protein sequence ID" value="OGG49307.1"/>
    <property type="molecule type" value="Genomic_DNA"/>
</dbReference>
<protein>
    <recommendedName>
        <fullName evidence="12 13">Transcription-repair-coupling factor</fullName>
        <shortName evidence="13">TRCF</shortName>
        <ecNumber evidence="13">3.6.4.-</ecNumber>
    </recommendedName>
</protein>
<dbReference type="Gene3D" id="2.40.10.170">
    <property type="match status" value="1"/>
</dbReference>
<dbReference type="GO" id="GO:0005524">
    <property type="term" value="F:ATP binding"/>
    <property type="evidence" value="ECO:0007669"/>
    <property type="project" value="UniProtKB-UniRule"/>
</dbReference>
<evidence type="ECO:0000256" key="11">
    <source>
        <dbReference type="ARBA" id="ARBA00061399"/>
    </source>
</evidence>
<dbReference type="InterPro" id="IPR027417">
    <property type="entry name" value="P-loop_NTPase"/>
</dbReference>
<keyword evidence="6" id="KW-0347">Helicase</keyword>
<evidence type="ECO:0000256" key="6">
    <source>
        <dbReference type="ARBA" id="ARBA00022806"/>
    </source>
</evidence>
<dbReference type="SMART" id="SM00982">
    <property type="entry name" value="TRCF"/>
    <property type="match status" value="1"/>
</dbReference>
<keyword evidence="7 13" id="KW-0067">ATP-binding</keyword>
<dbReference type="InterPro" id="IPR014001">
    <property type="entry name" value="Helicase_ATP-bd"/>
</dbReference>
<dbReference type="SMART" id="SM01058">
    <property type="entry name" value="CarD_TRCF"/>
    <property type="match status" value="1"/>
</dbReference>
<dbReference type="SMART" id="SM00487">
    <property type="entry name" value="DEXDc"/>
    <property type="match status" value="1"/>
</dbReference>
<sequence length="1130" mass="126648">MIKRIYSKLTHSAPFEDLKRRLTEGQPEIVLHGLSGSLLPAAVACVRDTLGRAVLLVTADEDRAEALRDDIERFLGGAAYFPAWDAPLHEERSPHLDVTGLRLETLSDLASGSPTVAVTTVKALMGHTLPPDVFALCRRALKVGDEVSIPELTEHLVDLGFERVATVEGVGQFSVRGGILDICSFGNDRPVRAEFFGDEVESLRAFDLATQRSVERVEEVGILPCREVVLLRTLRDIYAENLRKASEGRGQDLSAILDVASRRGAFDGIERYLPLLYDGRASLLDHLPPDTLLFLDDPDGVSAKAEAVEEEVRSAFERPQQDVVAPLSASDALRPFADIRARWEGYRRVVYTPLRGPGETLSFSGRGGRLYEGSIGALRADLLALAARNYDLNLLCENARQVERMEELLGDVASAVTLSVGPLHEGFVYDAARLFVVNDHEVYHRFRRRSRYRRFKAGTPLTDYAALSRGDYVVHIDHGIGRFQGMERISVDRAERDCLTILYRDQDKLYVPVDQLDRVQKYATEESAPPILSKLGGAAWERIKERTKKDIMKMARELLSLYAERKARTGFPFSPDTALQQALEASFPYQETRDQLQAVEDVKRDLEADAPMDRLVCGDVGYGKTEVAVRAAFKAVADNKQVAVLVPTTILAQQHYRTFRERMRDLPVRVEVLSRFRTPAEQKKVVAALKSGGADIAIGTHRLLSKDVAFKDLGLLVVDEEHRFGVAHKERIKQMRRLVDVMTLTATPIPRTLHMSLMGARDMSIINPPPRYRLPIHTEVIPFDEGRIAEAILREIDRGGQVYFVHNRVQSIHSMAEFLRGLLPQVRFAIGHGQMPERELERVMLEFLDQKYDCLVSTTIIESGLDIPSVNTILVNRAYRLGLAQLYQLRGRVGRSNRRAFAYLITPPRKSLPRDALRRLRAIEEFSDLGSGFHISMRDLEIRGAGNILGAQQHGFIAEVGFDLYCRLLEEAVQELRGQDVDRTSDPKIHVQASAFLPDDYLPDPDLKMDFYRRLADARGFEEVLKIEEELTDRFGRLPPLAASLLDVIRVKIGARKLGLATLSVGARLRMTFPEGRDLGRADVERMIQGSHLPLQFTLGPQTVVDADLPGRTDAERLSEVRKAMEGIFA</sequence>
<dbReference type="InterPro" id="IPR036101">
    <property type="entry name" value="CarD-like/TRCF_RID_sf"/>
</dbReference>
<comment type="subcellular location">
    <subcellularLocation>
        <location evidence="1 13">Cytoplasm</location>
    </subcellularLocation>
</comment>
<keyword evidence="9 13" id="KW-0234">DNA repair</keyword>
<dbReference type="GO" id="GO:0006355">
    <property type="term" value="P:regulation of DNA-templated transcription"/>
    <property type="evidence" value="ECO:0007669"/>
    <property type="project" value="UniProtKB-UniRule"/>
</dbReference>
<dbReference type="CDD" id="cd17991">
    <property type="entry name" value="DEXHc_TRCF"/>
    <property type="match status" value="1"/>
</dbReference>
<dbReference type="SUPFAM" id="SSF141259">
    <property type="entry name" value="CarD-like"/>
    <property type="match status" value="1"/>
</dbReference>
<dbReference type="EC" id="3.6.4.-" evidence="13"/>
<dbReference type="HAMAP" id="MF_00969">
    <property type="entry name" value="TRCF"/>
    <property type="match status" value="1"/>
</dbReference>
<dbReference type="InterPro" id="IPR041471">
    <property type="entry name" value="UvrB_inter"/>
</dbReference>
<evidence type="ECO:0000256" key="10">
    <source>
        <dbReference type="ARBA" id="ARBA00061104"/>
    </source>
</evidence>
<comment type="caution">
    <text evidence="16">The sequence shown here is derived from an EMBL/GenBank/DDBJ whole genome shotgun (WGS) entry which is preliminary data.</text>
</comment>
<gene>
    <name evidence="13" type="primary">mfd</name>
    <name evidence="16" type="ORF">A3F84_18580</name>
</gene>
<evidence type="ECO:0000313" key="16">
    <source>
        <dbReference type="EMBL" id="OGG49307.1"/>
    </source>
</evidence>
<keyword evidence="5 13" id="KW-0378">Hydrolase</keyword>
<accession>A0A1F6CJW2</accession>
<dbReference type="Gene3D" id="3.40.50.11180">
    <property type="match status" value="1"/>
</dbReference>
<dbReference type="InterPro" id="IPR047112">
    <property type="entry name" value="RecG/Mfd"/>
</dbReference>
<dbReference type="Gene3D" id="3.40.50.300">
    <property type="entry name" value="P-loop containing nucleotide triphosphate hydrolases"/>
    <property type="match status" value="2"/>
</dbReference>
<dbReference type="GO" id="GO:0016787">
    <property type="term" value="F:hydrolase activity"/>
    <property type="evidence" value="ECO:0007669"/>
    <property type="project" value="UniProtKB-KW"/>
</dbReference>
<evidence type="ECO:0000313" key="17">
    <source>
        <dbReference type="Proteomes" id="UP000178606"/>
    </source>
</evidence>
<dbReference type="Gene3D" id="3.90.1150.50">
    <property type="entry name" value="Transcription-repair-coupling factor, D7 domain"/>
    <property type="match status" value="1"/>
</dbReference>
<feature type="domain" description="Helicase ATP-binding" evidence="14">
    <location>
        <begin position="605"/>
        <end position="766"/>
    </location>
</feature>
<evidence type="ECO:0000256" key="1">
    <source>
        <dbReference type="ARBA" id="ARBA00004496"/>
    </source>
</evidence>
<evidence type="ECO:0000256" key="3">
    <source>
        <dbReference type="ARBA" id="ARBA00022741"/>
    </source>
</evidence>
<feature type="domain" description="Helicase C-terminal" evidence="15">
    <location>
        <begin position="788"/>
        <end position="941"/>
    </location>
</feature>
<dbReference type="GO" id="GO:0000716">
    <property type="term" value="P:transcription-coupled nucleotide-excision repair, DNA damage recognition"/>
    <property type="evidence" value="ECO:0007669"/>
    <property type="project" value="UniProtKB-UniRule"/>
</dbReference>
<dbReference type="PANTHER" id="PTHR47964">
    <property type="entry name" value="ATP-DEPENDENT DNA HELICASE HOMOLOG RECG, CHLOROPLASTIC"/>
    <property type="match status" value="1"/>
</dbReference>
<dbReference type="GO" id="GO:0003678">
    <property type="term" value="F:DNA helicase activity"/>
    <property type="evidence" value="ECO:0007669"/>
    <property type="project" value="TreeGrafter"/>
</dbReference>
<evidence type="ECO:0000259" key="14">
    <source>
        <dbReference type="PROSITE" id="PS51192"/>
    </source>
</evidence>
<evidence type="ECO:0000256" key="13">
    <source>
        <dbReference type="HAMAP-Rule" id="MF_00969"/>
    </source>
</evidence>
<dbReference type="InterPro" id="IPR004576">
    <property type="entry name" value="Mfd"/>
</dbReference>
<dbReference type="InterPro" id="IPR001650">
    <property type="entry name" value="Helicase_C-like"/>
</dbReference>
<dbReference type="InterPro" id="IPR037235">
    <property type="entry name" value="TRCF-like_C_D7"/>
</dbReference>
<dbReference type="PANTHER" id="PTHR47964:SF1">
    <property type="entry name" value="ATP-DEPENDENT DNA HELICASE HOMOLOG RECG, CHLOROPLASTIC"/>
    <property type="match status" value="1"/>
</dbReference>
<dbReference type="Pfam" id="PF03461">
    <property type="entry name" value="TRCF"/>
    <property type="match status" value="1"/>
</dbReference>
<dbReference type="GO" id="GO:0005737">
    <property type="term" value="C:cytoplasm"/>
    <property type="evidence" value="ECO:0007669"/>
    <property type="project" value="UniProtKB-SubCell"/>
</dbReference>
<keyword evidence="3 13" id="KW-0547">Nucleotide-binding</keyword>
<dbReference type="SMART" id="SM00490">
    <property type="entry name" value="HELICc"/>
    <property type="match status" value="1"/>
</dbReference>
<comment type="similarity">
    <text evidence="10 13">In the N-terminal section; belongs to the UvrB family.</text>
</comment>
<evidence type="ECO:0000256" key="2">
    <source>
        <dbReference type="ARBA" id="ARBA00022490"/>
    </source>
</evidence>
<dbReference type="FunFam" id="3.40.50.300:FF:000546">
    <property type="entry name" value="Transcription-repair-coupling factor"/>
    <property type="match status" value="1"/>
</dbReference>
<dbReference type="NCBIfam" id="TIGR00580">
    <property type="entry name" value="mfd"/>
    <property type="match status" value="1"/>
</dbReference>
<dbReference type="PROSITE" id="PS51194">
    <property type="entry name" value="HELICASE_CTER"/>
    <property type="match status" value="1"/>
</dbReference>
<keyword evidence="4 13" id="KW-0227">DNA damage</keyword>
<dbReference type="GO" id="GO:0003684">
    <property type="term" value="F:damaged DNA binding"/>
    <property type="evidence" value="ECO:0007669"/>
    <property type="project" value="InterPro"/>
</dbReference>
<evidence type="ECO:0000256" key="4">
    <source>
        <dbReference type="ARBA" id="ARBA00022763"/>
    </source>
</evidence>
<proteinExistence type="inferred from homology"/>
<comment type="function">
    <text evidence="13">Couples transcription and DNA repair by recognizing RNA polymerase (RNAP) stalled at DNA lesions. Mediates ATP-dependent release of RNAP and its truncated transcript from the DNA, and recruitment of nucleotide excision repair machinery to the damaged site.</text>
</comment>
<dbReference type="Proteomes" id="UP000178606">
    <property type="component" value="Unassembled WGS sequence"/>
</dbReference>
<comment type="similarity">
    <text evidence="11 13">In the C-terminal section; belongs to the helicase family. RecG subfamily.</text>
</comment>
<dbReference type="InterPro" id="IPR003711">
    <property type="entry name" value="CarD-like/TRCF_RID"/>
</dbReference>
<evidence type="ECO:0000259" key="15">
    <source>
        <dbReference type="PROSITE" id="PS51194"/>
    </source>
</evidence>
<dbReference type="SUPFAM" id="SSF143517">
    <property type="entry name" value="TRCF domain-like"/>
    <property type="match status" value="1"/>
</dbReference>
<dbReference type="InterPro" id="IPR005118">
    <property type="entry name" value="TRCF_C"/>
</dbReference>
<evidence type="ECO:0000256" key="9">
    <source>
        <dbReference type="ARBA" id="ARBA00023204"/>
    </source>
</evidence>
<evidence type="ECO:0000256" key="8">
    <source>
        <dbReference type="ARBA" id="ARBA00023125"/>
    </source>
</evidence>
<evidence type="ECO:0000256" key="5">
    <source>
        <dbReference type="ARBA" id="ARBA00022801"/>
    </source>
</evidence>
<dbReference type="AlphaFoldDB" id="A0A1F6CJW2"/>
<dbReference type="Pfam" id="PF17757">
    <property type="entry name" value="UvrB_inter"/>
    <property type="match status" value="1"/>
</dbReference>
<dbReference type="Pfam" id="PF00271">
    <property type="entry name" value="Helicase_C"/>
    <property type="match status" value="1"/>
</dbReference>
<dbReference type="Pfam" id="PF02559">
    <property type="entry name" value="CarD_TRCF_RID"/>
    <property type="match status" value="1"/>
</dbReference>
<evidence type="ECO:0000256" key="7">
    <source>
        <dbReference type="ARBA" id="ARBA00022840"/>
    </source>
</evidence>
<dbReference type="InterPro" id="IPR011545">
    <property type="entry name" value="DEAD/DEAH_box_helicase_dom"/>
</dbReference>
<keyword evidence="2 13" id="KW-0963">Cytoplasm</keyword>
<name>A0A1F6CJW2_HANXR</name>
<dbReference type="PROSITE" id="PS51192">
    <property type="entry name" value="HELICASE_ATP_BIND_1"/>
    <property type="match status" value="1"/>
</dbReference>
<dbReference type="Gene3D" id="3.30.2060.10">
    <property type="entry name" value="Penicillin-binding protein 1b domain"/>
    <property type="match status" value="1"/>
</dbReference>
<reference evidence="16 17" key="1">
    <citation type="journal article" date="2016" name="Nat. Commun.">
        <title>Thousands of microbial genomes shed light on interconnected biogeochemical processes in an aquifer system.</title>
        <authorList>
            <person name="Anantharaman K."/>
            <person name="Brown C.T."/>
            <person name="Hug L.A."/>
            <person name="Sharon I."/>
            <person name="Castelle C.J."/>
            <person name="Probst A.J."/>
            <person name="Thomas B.C."/>
            <person name="Singh A."/>
            <person name="Wilkins M.J."/>
            <person name="Karaoz U."/>
            <person name="Brodie E.L."/>
            <person name="Williams K.H."/>
            <person name="Hubbard S.S."/>
            <person name="Banfield J.F."/>
        </authorList>
    </citation>
    <scope>NUCLEOTIDE SEQUENCE [LARGE SCALE GENOMIC DNA]</scope>
    <source>
        <strain evidence="17">RIFCSPLOWO2_12_FULL_64_10</strain>
    </source>
</reference>
<organism evidence="16 17">
    <name type="scientific">Handelsmanbacteria sp. (strain RIFCSPLOWO2_12_FULL_64_10)</name>
    <dbReference type="NCBI Taxonomy" id="1817868"/>
    <lineage>
        <taxon>Bacteria</taxon>
        <taxon>Candidatus Handelsmaniibacteriota</taxon>
    </lineage>
</organism>
<dbReference type="SUPFAM" id="SSF52540">
    <property type="entry name" value="P-loop containing nucleoside triphosphate hydrolases"/>
    <property type="match status" value="4"/>
</dbReference>